<dbReference type="PROSITE" id="PS50144">
    <property type="entry name" value="MATH"/>
    <property type="match status" value="1"/>
</dbReference>
<evidence type="ECO:0000313" key="3">
    <source>
        <dbReference type="EMBL" id="KAK8762138.1"/>
    </source>
</evidence>
<keyword evidence="4" id="KW-1185">Reference proteome</keyword>
<dbReference type="InterPro" id="IPR000210">
    <property type="entry name" value="BTB/POZ_dom"/>
</dbReference>
<dbReference type="Gene3D" id="2.60.210.10">
    <property type="entry name" value="Apoptosis, Tumor Necrosis Factor Receptor Associated Protein 2, Chain A"/>
    <property type="match status" value="1"/>
</dbReference>
<feature type="domain" description="BTB" evidence="1">
    <location>
        <begin position="200"/>
        <end position="267"/>
    </location>
</feature>
<dbReference type="AlphaFoldDB" id="A0AAQ4DI48"/>
<protein>
    <submittedName>
        <fullName evidence="3">Uncharacterized protein</fullName>
    </submittedName>
</protein>
<dbReference type="InterPro" id="IPR008974">
    <property type="entry name" value="TRAF-like"/>
</dbReference>
<dbReference type="SMART" id="SM00225">
    <property type="entry name" value="BTB"/>
    <property type="match status" value="1"/>
</dbReference>
<dbReference type="Pfam" id="PF22486">
    <property type="entry name" value="MATH_2"/>
    <property type="match status" value="1"/>
</dbReference>
<proteinExistence type="predicted"/>
<comment type="caution">
    <text evidence="3">The sequence shown here is derived from an EMBL/GenBank/DDBJ whole genome shotgun (WGS) entry which is preliminary data.</text>
</comment>
<dbReference type="SUPFAM" id="SSF54695">
    <property type="entry name" value="POZ domain"/>
    <property type="match status" value="1"/>
</dbReference>
<feature type="domain" description="MATH" evidence="2">
    <location>
        <begin position="34"/>
        <end position="162"/>
    </location>
</feature>
<accession>A0AAQ4DI48</accession>
<gene>
    <name evidence="3" type="ORF">V5799_026596</name>
</gene>
<sequence length="375" mass="42104">MAQNDEAQPLPLREGVVTTPAEEGACLTDQMTFKTSFLWTITNFSLCRENTSQALLSSTFSAGERKSMAWRLKLFPRGGNDSCKDFVSIFLVSCRGRRVYAEATFSIIDSKKEQVNSKHTRKRIFSRKCTGWGFPKFISIRFLELDAGRLMPVDTLTLKCELTAWQSSNIVPGPKNGAAAIPESRLTEDLGWLLDSKCSSDVTLWVDGGSFSAHRNILGARSPVFRAMFEHPMQERALGEVFVTDVDYDAFSALLRFVYTGHVPDSIEKPWPLLVAADKYQLERLKVACEVALLSRLTVDTAAETLLLADSHSARELRRGALEFVGAHIGHVMETDGWRTIRQHRSDLVEEALRTQVREHAEPPAKRSRHSIEQL</sequence>
<dbReference type="InterPro" id="IPR011333">
    <property type="entry name" value="SKP1/BTB/POZ_sf"/>
</dbReference>
<dbReference type="GO" id="GO:0030163">
    <property type="term" value="P:protein catabolic process"/>
    <property type="evidence" value="ECO:0007669"/>
    <property type="project" value="UniProtKB-ARBA"/>
</dbReference>
<evidence type="ECO:0000313" key="4">
    <source>
        <dbReference type="Proteomes" id="UP001321473"/>
    </source>
</evidence>
<dbReference type="SMART" id="SM00061">
    <property type="entry name" value="MATH"/>
    <property type="match status" value="1"/>
</dbReference>
<dbReference type="Gene3D" id="1.25.40.420">
    <property type="match status" value="1"/>
</dbReference>
<dbReference type="PROSITE" id="PS50097">
    <property type="entry name" value="BTB"/>
    <property type="match status" value="1"/>
</dbReference>
<name>A0AAQ4DI48_AMBAM</name>
<dbReference type="FunFam" id="3.30.710.10:FF:000159">
    <property type="entry name" value="Speckle-type POZ protein B"/>
    <property type="match status" value="1"/>
</dbReference>
<dbReference type="Pfam" id="PF00651">
    <property type="entry name" value="BTB"/>
    <property type="match status" value="1"/>
</dbReference>
<reference evidence="3 4" key="1">
    <citation type="journal article" date="2023" name="Arcadia Sci">
        <title>De novo assembly of a long-read Amblyomma americanum tick genome.</title>
        <authorList>
            <person name="Chou S."/>
            <person name="Poskanzer K.E."/>
            <person name="Rollins M."/>
            <person name="Thuy-Boun P.S."/>
        </authorList>
    </citation>
    <scope>NUCLEOTIDE SEQUENCE [LARGE SCALE GENOMIC DNA]</scope>
    <source>
        <strain evidence="3">F_SG_1</strain>
        <tissue evidence="3">Salivary glands</tissue>
    </source>
</reference>
<dbReference type="EMBL" id="JARKHS020030442">
    <property type="protein sequence ID" value="KAK8762138.1"/>
    <property type="molecule type" value="Genomic_DNA"/>
</dbReference>
<dbReference type="InterPro" id="IPR002083">
    <property type="entry name" value="MATH/TRAF_dom"/>
</dbReference>
<dbReference type="SUPFAM" id="SSF49599">
    <property type="entry name" value="TRAF domain-like"/>
    <property type="match status" value="1"/>
</dbReference>
<evidence type="ECO:0000259" key="1">
    <source>
        <dbReference type="PROSITE" id="PS50097"/>
    </source>
</evidence>
<organism evidence="3 4">
    <name type="scientific">Amblyomma americanum</name>
    <name type="common">Lone star tick</name>
    <dbReference type="NCBI Taxonomy" id="6943"/>
    <lineage>
        <taxon>Eukaryota</taxon>
        <taxon>Metazoa</taxon>
        <taxon>Ecdysozoa</taxon>
        <taxon>Arthropoda</taxon>
        <taxon>Chelicerata</taxon>
        <taxon>Arachnida</taxon>
        <taxon>Acari</taxon>
        <taxon>Parasitiformes</taxon>
        <taxon>Ixodida</taxon>
        <taxon>Ixodoidea</taxon>
        <taxon>Ixodidae</taxon>
        <taxon>Amblyomminae</taxon>
        <taxon>Amblyomma</taxon>
    </lineage>
</organism>
<dbReference type="PANTHER" id="PTHR24413">
    <property type="entry name" value="SPECKLE-TYPE POZ PROTEIN"/>
    <property type="match status" value="1"/>
</dbReference>
<dbReference type="Proteomes" id="UP001321473">
    <property type="component" value="Unassembled WGS sequence"/>
</dbReference>
<dbReference type="Gene3D" id="3.30.710.10">
    <property type="entry name" value="Potassium Channel Kv1.1, Chain A"/>
    <property type="match status" value="1"/>
</dbReference>
<evidence type="ECO:0000259" key="2">
    <source>
        <dbReference type="PROSITE" id="PS50144"/>
    </source>
</evidence>